<feature type="domain" description="C2H2-type" evidence="10">
    <location>
        <begin position="158"/>
        <end position="185"/>
    </location>
</feature>
<dbReference type="Gene3D" id="3.30.160.60">
    <property type="entry name" value="Classic Zinc Finger"/>
    <property type="match status" value="2"/>
</dbReference>
<feature type="compositionally biased region" description="Basic and acidic residues" evidence="9">
    <location>
        <begin position="115"/>
        <end position="124"/>
    </location>
</feature>
<protein>
    <submittedName>
        <fullName evidence="11">Putative zinc finger protein</fullName>
    </submittedName>
</protein>
<dbReference type="SMART" id="SM00355">
    <property type="entry name" value="ZnF_C2H2"/>
    <property type="match status" value="3"/>
</dbReference>
<evidence type="ECO:0000256" key="2">
    <source>
        <dbReference type="ARBA" id="ARBA00022723"/>
    </source>
</evidence>
<comment type="subcellular location">
    <subcellularLocation>
        <location evidence="1">Nucleus</location>
    </subcellularLocation>
</comment>
<evidence type="ECO:0000256" key="3">
    <source>
        <dbReference type="ARBA" id="ARBA00022737"/>
    </source>
</evidence>
<dbReference type="InterPro" id="IPR013087">
    <property type="entry name" value="Znf_C2H2_type"/>
</dbReference>
<evidence type="ECO:0000256" key="6">
    <source>
        <dbReference type="ARBA" id="ARBA00023242"/>
    </source>
</evidence>
<dbReference type="GO" id="GO:0000978">
    <property type="term" value="F:RNA polymerase II cis-regulatory region sequence-specific DNA binding"/>
    <property type="evidence" value="ECO:0007669"/>
    <property type="project" value="TreeGrafter"/>
</dbReference>
<dbReference type="InterPro" id="IPR050527">
    <property type="entry name" value="Snail/Krueppel_Znf"/>
</dbReference>
<dbReference type="SUPFAM" id="SSF57667">
    <property type="entry name" value="beta-beta-alpha zinc fingers"/>
    <property type="match status" value="1"/>
</dbReference>
<keyword evidence="12" id="KW-1185">Reference proteome</keyword>
<feature type="region of interest" description="Disordered" evidence="9">
    <location>
        <begin position="212"/>
        <end position="252"/>
    </location>
</feature>
<dbReference type="PROSITE" id="PS00028">
    <property type="entry name" value="ZINC_FINGER_C2H2_1"/>
    <property type="match status" value="3"/>
</dbReference>
<feature type="domain" description="C2H2-type" evidence="10">
    <location>
        <begin position="186"/>
        <end position="214"/>
    </location>
</feature>
<evidence type="ECO:0000259" key="10">
    <source>
        <dbReference type="PROSITE" id="PS50157"/>
    </source>
</evidence>
<keyword evidence="3" id="KW-0677">Repeat</keyword>
<evidence type="ECO:0000313" key="11">
    <source>
        <dbReference type="EMBL" id="ODM94248.1"/>
    </source>
</evidence>
<keyword evidence="2" id="KW-0479">Metal-binding</keyword>
<evidence type="ECO:0000256" key="5">
    <source>
        <dbReference type="ARBA" id="ARBA00022833"/>
    </source>
</evidence>
<dbReference type="GO" id="GO:0005634">
    <property type="term" value="C:nucleus"/>
    <property type="evidence" value="ECO:0007669"/>
    <property type="project" value="UniProtKB-SubCell"/>
</dbReference>
<evidence type="ECO:0000313" key="12">
    <source>
        <dbReference type="Proteomes" id="UP000094527"/>
    </source>
</evidence>
<accession>A0A1D2MMR4</accession>
<feature type="compositionally biased region" description="Polar residues" evidence="9">
    <location>
        <begin position="228"/>
        <end position="252"/>
    </location>
</feature>
<dbReference type="PANTHER" id="PTHR24388:SF54">
    <property type="entry name" value="PROTEIN ESCARGOT"/>
    <property type="match status" value="1"/>
</dbReference>
<evidence type="ECO:0000256" key="9">
    <source>
        <dbReference type="SAM" id="MobiDB-lite"/>
    </source>
</evidence>
<keyword evidence="6" id="KW-0539">Nucleus</keyword>
<keyword evidence="4 8" id="KW-0863">Zinc-finger</keyword>
<comment type="similarity">
    <text evidence="7">Belongs to the snail C2H2-type zinc-finger protein family.</text>
</comment>
<gene>
    <name evidence="11" type="ORF">Ocin01_12428</name>
</gene>
<sequence>MGCNSEMGEQQQQPPNNNERKKSDIFCNIKFRDPTTWHQPPPLPLEKKVQVLEAEVVLLKHSCEDMRTTISELSKAVETLKDHMKDPLGCSCSMKPMKRSWSATFENGGEEEERGEPNRSRFKQEDTEEVFNHICQLCSKKFQYEAGLETHMEVHASHECGYCEQRFLTPSLLKMHMTTHNDEMPNLCNQCGKRFGLKQSLHLHQKLLHSEEETTYQESFRNEEQRDQTSGTPPTRASNSSSVGAESTEPLS</sequence>
<dbReference type="AlphaFoldDB" id="A0A1D2MMR4"/>
<dbReference type="PROSITE" id="PS50157">
    <property type="entry name" value="ZINC_FINGER_C2H2_2"/>
    <property type="match status" value="3"/>
</dbReference>
<dbReference type="STRING" id="48709.A0A1D2MMR4"/>
<dbReference type="PANTHER" id="PTHR24388">
    <property type="entry name" value="ZINC FINGER PROTEIN"/>
    <property type="match status" value="1"/>
</dbReference>
<proteinExistence type="inferred from homology"/>
<organism evidence="11 12">
    <name type="scientific">Orchesella cincta</name>
    <name type="common">Springtail</name>
    <name type="synonym">Podura cincta</name>
    <dbReference type="NCBI Taxonomy" id="48709"/>
    <lineage>
        <taxon>Eukaryota</taxon>
        <taxon>Metazoa</taxon>
        <taxon>Ecdysozoa</taxon>
        <taxon>Arthropoda</taxon>
        <taxon>Hexapoda</taxon>
        <taxon>Collembola</taxon>
        <taxon>Entomobryomorpha</taxon>
        <taxon>Entomobryoidea</taxon>
        <taxon>Orchesellidae</taxon>
        <taxon>Orchesellinae</taxon>
        <taxon>Orchesella</taxon>
    </lineage>
</organism>
<dbReference type="InterPro" id="IPR036236">
    <property type="entry name" value="Znf_C2H2_sf"/>
</dbReference>
<reference evidence="11 12" key="1">
    <citation type="journal article" date="2016" name="Genome Biol. Evol.">
        <title>Gene Family Evolution Reflects Adaptation to Soil Environmental Stressors in the Genome of the Collembolan Orchesella cincta.</title>
        <authorList>
            <person name="Faddeeva-Vakhrusheva A."/>
            <person name="Derks M.F."/>
            <person name="Anvar S.Y."/>
            <person name="Agamennone V."/>
            <person name="Suring W."/>
            <person name="Smit S."/>
            <person name="van Straalen N.M."/>
            <person name="Roelofs D."/>
        </authorList>
    </citation>
    <scope>NUCLEOTIDE SEQUENCE [LARGE SCALE GENOMIC DNA]</scope>
    <source>
        <tissue evidence="11">Mixed pool</tissue>
    </source>
</reference>
<feature type="region of interest" description="Disordered" evidence="9">
    <location>
        <begin position="103"/>
        <end position="124"/>
    </location>
</feature>
<feature type="domain" description="C2H2-type" evidence="10">
    <location>
        <begin position="133"/>
        <end position="160"/>
    </location>
</feature>
<comment type="caution">
    <text evidence="11">The sequence shown here is derived from an EMBL/GenBank/DDBJ whole genome shotgun (WGS) entry which is preliminary data.</text>
</comment>
<evidence type="ECO:0000256" key="1">
    <source>
        <dbReference type="ARBA" id="ARBA00004123"/>
    </source>
</evidence>
<dbReference type="GO" id="GO:0008270">
    <property type="term" value="F:zinc ion binding"/>
    <property type="evidence" value="ECO:0007669"/>
    <property type="project" value="UniProtKB-KW"/>
</dbReference>
<dbReference type="Proteomes" id="UP000094527">
    <property type="component" value="Unassembled WGS sequence"/>
</dbReference>
<keyword evidence="5" id="KW-0862">Zinc</keyword>
<dbReference type="Pfam" id="PF13912">
    <property type="entry name" value="zf-C2H2_6"/>
    <property type="match status" value="1"/>
</dbReference>
<dbReference type="EMBL" id="LJIJ01000836">
    <property type="protein sequence ID" value="ODM94248.1"/>
    <property type="molecule type" value="Genomic_DNA"/>
</dbReference>
<name>A0A1D2MMR4_ORCCI</name>
<dbReference type="GO" id="GO:0000981">
    <property type="term" value="F:DNA-binding transcription factor activity, RNA polymerase II-specific"/>
    <property type="evidence" value="ECO:0007669"/>
    <property type="project" value="TreeGrafter"/>
</dbReference>
<feature type="region of interest" description="Disordered" evidence="9">
    <location>
        <begin position="1"/>
        <end position="24"/>
    </location>
</feature>
<evidence type="ECO:0000256" key="4">
    <source>
        <dbReference type="ARBA" id="ARBA00022771"/>
    </source>
</evidence>
<evidence type="ECO:0000256" key="8">
    <source>
        <dbReference type="PROSITE-ProRule" id="PRU00042"/>
    </source>
</evidence>
<evidence type="ECO:0000256" key="7">
    <source>
        <dbReference type="ARBA" id="ARBA00037948"/>
    </source>
</evidence>